<feature type="compositionally biased region" description="Basic and acidic residues" evidence="1">
    <location>
        <begin position="422"/>
        <end position="433"/>
    </location>
</feature>
<proteinExistence type="predicted"/>
<feature type="domain" description="BOD1/SHG1" evidence="2">
    <location>
        <begin position="12"/>
        <end position="91"/>
    </location>
</feature>
<feature type="compositionally biased region" description="Pro residues" evidence="1">
    <location>
        <begin position="139"/>
        <end position="154"/>
    </location>
</feature>
<dbReference type="InterPro" id="IPR055264">
    <property type="entry name" value="BOD1/SHG1_dom"/>
</dbReference>
<feature type="compositionally biased region" description="Polar residues" evidence="1">
    <location>
        <begin position="238"/>
        <end position="264"/>
    </location>
</feature>
<evidence type="ECO:0000259" key="2">
    <source>
        <dbReference type="Pfam" id="PF05205"/>
    </source>
</evidence>
<feature type="region of interest" description="Disordered" evidence="1">
    <location>
        <begin position="380"/>
        <end position="588"/>
    </location>
</feature>
<name>A0A5K3FR14_MESCO</name>
<evidence type="ECO:0000313" key="4">
    <source>
        <dbReference type="WBParaSite" id="MCU_009282-RB"/>
    </source>
</evidence>
<accession>A0A5K3FR14</accession>
<feature type="compositionally biased region" description="Polar residues" evidence="1">
    <location>
        <begin position="280"/>
        <end position="292"/>
    </location>
</feature>
<reference evidence="3 4" key="1">
    <citation type="submission" date="2019-11" db="UniProtKB">
        <authorList>
            <consortium name="WormBaseParasite"/>
        </authorList>
    </citation>
    <scope>IDENTIFICATION</scope>
</reference>
<feature type="compositionally biased region" description="Basic and acidic residues" evidence="1">
    <location>
        <begin position="393"/>
        <end position="406"/>
    </location>
</feature>
<feature type="compositionally biased region" description="Polar residues" evidence="1">
    <location>
        <begin position="436"/>
        <end position="459"/>
    </location>
</feature>
<feature type="compositionally biased region" description="Basic and acidic residues" evidence="1">
    <location>
        <begin position="527"/>
        <end position="537"/>
    </location>
</feature>
<evidence type="ECO:0000256" key="1">
    <source>
        <dbReference type="SAM" id="MobiDB-lite"/>
    </source>
</evidence>
<feature type="region of interest" description="Disordered" evidence="1">
    <location>
        <begin position="277"/>
        <end position="366"/>
    </location>
</feature>
<sequence>MTESSNPTPEMLMTRLKSQGFFDKIRKRCLEDVECKPDYLYLKRNVVDSIVSQFLSRQCSVGSKLEMRDRLRREIHDNAIFQRSLSQMADRLLATQASPEALAPPINQVACEILDVDYRDWLRRSKKRQTPQPLLPDISIPPPVLAGPPEPLLPDPISTEEDHSHPLSTDVLPAPSGETENQPILACENEVEMEVDDVGDEMDVESTDSNVSVTGYRPKQSLKASGADSYFPEDSVRTKFNQPAPSSIGESSQPTPQPAIANSSSFSRKFSAAVAGWVPNASSKQPGINSDNETNHEDSPLRRRMSLAGQLAKRSSPPVSSPIKPNLDKNPSPLIEGRHRMSSPGQHRDRIRKHGGSNYGRHYDNYDRNDYRRFRRNREFQFQRQHSRHHKSDYRNSDRRGRDDGGRSNQSFDRQNYLFQDHNSDRNGRDYRSHNVFPSTSRSCSRGDSGSLLSCSQSPAYHHHHHNRRPNVIATKQSRRQRQASPHSALPDPPYPTSHRHREKNSLGDASPRHRDSPRSRGPHRSSQREKDSRRQQTESGSRHSCGSESRSSTRPSQSTSEQHRPQRRLVYSSLSSRSHSECSFASP</sequence>
<protein>
    <submittedName>
        <fullName evidence="3 4">PHD-type domain-containing protein</fullName>
    </submittedName>
</protein>
<evidence type="ECO:0000313" key="3">
    <source>
        <dbReference type="WBParaSite" id="MCU_009282-RA"/>
    </source>
</evidence>
<dbReference type="Pfam" id="PF05205">
    <property type="entry name" value="COMPASS-Shg1"/>
    <property type="match status" value="1"/>
</dbReference>
<dbReference type="AlphaFoldDB" id="A0A5K3FR14"/>
<dbReference type="WBParaSite" id="MCU_009282-RB">
    <property type="protein sequence ID" value="MCU_009282-RB"/>
    <property type="gene ID" value="MCU_009282"/>
</dbReference>
<feature type="compositionally biased region" description="Low complexity" evidence="1">
    <location>
        <begin position="573"/>
        <end position="588"/>
    </location>
</feature>
<feature type="region of interest" description="Disordered" evidence="1">
    <location>
        <begin position="198"/>
        <end position="264"/>
    </location>
</feature>
<feature type="region of interest" description="Disordered" evidence="1">
    <location>
        <begin position="129"/>
        <end position="180"/>
    </location>
</feature>
<dbReference type="WBParaSite" id="MCU_009282-RA">
    <property type="protein sequence ID" value="MCU_009282-RA"/>
    <property type="gene ID" value="MCU_009282"/>
</dbReference>
<feature type="compositionally biased region" description="Low complexity" evidence="1">
    <location>
        <begin position="539"/>
        <end position="561"/>
    </location>
</feature>
<organism evidence="3">
    <name type="scientific">Mesocestoides corti</name>
    <name type="common">Flatworm</name>
    <dbReference type="NCBI Taxonomy" id="53468"/>
    <lineage>
        <taxon>Eukaryota</taxon>
        <taxon>Metazoa</taxon>
        <taxon>Spiralia</taxon>
        <taxon>Lophotrochozoa</taxon>
        <taxon>Platyhelminthes</taxon>
        <taxon>Cestoda</taxon>
        <taxon>Eucestoda</taxon>
        <taxon>Cyclophyllidea</taxon>
        <taxon>Mesocestoididae</taxon>
        <taxon>Mesocestoides</taxon>
    </lineage>
</organism>